<sequence>MSLTCCTGGSKAAKVKEREGTLKIFEGVEKYMFTASIAAIDHKDCNQIQDFALNWAMKGMMVGHCSVDLTKVVLEGWKFGMWNQHGVEMTHMMNLAECSAIEILVKMAKVELD</sequence>
<dbReference type="AlphaFoldDB" id="A0A9P6DVS5"/>
<dbReference type="Proteomes" id="UP000886523">
    <property type="component" value="Unassembled WGS sequence"/>
</dbReference>
<accession>A0A9P6DVS5</accession>
<evidence type="ECO:0000313" key="1">
    <source>
        <dbReference type="EMBL" id="KAF9512979.1"/>
    </source>
</evidence>
<dbReference type="EMBL" id="MU128979">
    <property type="protein sequence ID" value="KAF9512979.1"/>
    <property type="molecule type" value="Genomic_DNA"/>
</dbReference>
<reference evidence="1" key="1">
    <citation type="journal article" date="2020" name="Nat. Commun.">
        <title>Large-scale genome sequencing of mycorrhizal fungi provides insights into the early evolution of symbiotic traits.</title>
        <authorList>
            <person name="Miyauchi S."/>
            <person name="Kiss E."/>
            <person name="Kuo A."/>
            <person name="Drula E."/>
            <person name="Kohler A."/>
            <person name="Sanchez-Garcia M."/>
            <person name="Morin E."/>
            <person name="Andreopoulos B."/>
            <person name="Barry K.W."/>
            <person name="Bonito G."/>
            <person name="Buee M."/>
            <person name="Carver A."/>
            <person name="Chen C."/>
            <person name="Cichocki N."/>
            <person name="Clum A."/>
            <person name="Culley D."/>
            <person name="Crous P.W."/>
            <person name="Fauchery L."/>
            <person name="Girlanda M."/>
            <person name="Hayes R.D."/>
            <person name="Keri Z."/>
            <person name="LaButti K."/>
            <person name="Lipzen A."/>
            <person name="Lombard V."/>
            <person name="Magnuson J."/>
            <person name="Maillard F."/>
            <person name="Murat C."/>
            <person name="Nolan M."/>
            <person name="Ohm R.A."/>
            <person name="Pangilinan J."/>
            <person name="Pereira M.F."/>
            <person name="Perotto S."/>
            <person name="Peter M."/>
            <person name="Pfister S."/>
            <person name="Riley R."/>
            <person name="Sitrit Y."/>
            <person name="Stielow J.B."/>
            <person name="Szollosi G."/>
            <person name="Zifcakova L."/>
            <person name="Stursova M."/>
            <person name="Spatafora J.W."/>
            <person name="Tedersoo L."/>
            <person name="Vaario L.M."/>
            <person name="Yamada A."/>
            <person name="Yan M."/>
            <person name="Wang P."/>
            <person name="Xu J."/>
            <person name="Bruns T."/>
            <person name="Baldrian P."/>
            <person name="Vilgalys R."/>
            <person name="Dunand C."/>
            <person name="Henrissat B."/>
            <person name="Grigoriev I.V."/>
            <person name="Hibbett D."/>
            <person name="Nagy L.G."/>
            <person name="Martin F.M."/>
        </authorList>
    </citation>
    <scope>NUCLEOTIDE SEQUENCE</scope>
    <source>
        <strain evidence="1">UP504</strain>
    </source>
</reference>
<gene>
    <name evidence="1" type="ORF">BS47DRAFT_1362766</name>
</gene>
<organism evidence="1 2">
    <name type="scientific">Hydnum rufescens UP504</name>
    <dbReference type="NCBI Taxonomy" id="1448309"/>
    <lineage>
        <taxon>Eukaryota</taxon>
        <taxon>Fungi</taxon>
        <taxon>Dikarya</taxon>
        <taxon>Basidiomycota</taxon>
        <taxon>Agaricomycotina</taxon>
        <taxon>Agaricomycetes</taxon>
        <taxon>Cantharellales</taxon>
        <taxon>Hydnaceae</taxon>
        <taxon>Hydnum</taxon>
    </lineage>
</organism>
<protein>
    <submittedName>
        <fullName evidence="1">Uncharacterized protein</fullName>
    </submittedName>
</protein>
<keyword evidence="2" id="KW-1185">Reference proteome</keyword>
<name>A0A9P6DVS5_9AGAM</name>
<evidence type="ECO:0000313" key="2">
    <source>
        <dbReference type="Proteomes" id="UP000886523"/>
    </source>
</evidence>
<comment type="caution">
    <text evidence="1">The sequence shown here is derived from an EMBL/GenBank/DDBJ whole genome shotgun (WGS) entry which is preliminary data.</text>
</comment>
<proteinExistence type="predicted"/>